<proteinExistence type="inferred from homology"/>
<dbReference type="InterPro" id="IPR041492">
    <property type="entry name" value="HAD_2"/>
</dbReference>
<accession>A0AAW8U9Y8</accession>
<reference evidence="6" key="1">
    <citation type="submission" date="2023-03" db="EMBL/GenBank/DDBJ databases">
        <authorList>
            <person name="Shen W."/>
            <person name="Cai J."/>
        </authorList>
    </citation>
    <scope>NUCLEOTIDE SEQUENCE</scope>
    <source>
        <strain evidence="6">P96-3</strain>
    </source>
</reference>
<dbReference type="PANTHER" id="PTHR46193">
    <property type="entry name" value="6-PHOSPHOGLUCONATE PHOSPHATASE"/>
    <property type="match status" value="1"/>
</dbReference>
<dbReference type="InterPro" id="IPR023214">
    <property type="entry name" value="HAD_sf"/>
</dbReference>
<dbReference type="NCBIfam" id="TIGR01509">
    <property type="entry name" value="HAD-SF-IA-v3"/>
    <property type="match status" value="1"/>
</dbReference>
<evidence type="ECO:0000256" key="3">
    <source>
        <dbReference type="ARBA" id="ARBA00022723"/>
    </source>
</evidence>
<evidence type="ECO:0000313" key="7">
    <source>
        <dbReference type="Proteomes" id="UP001268577"/>
    </source>
</evidence>
<comment type="caution">
    <text evidence="6">The sequence shown here is derived from an EMBL/GenBank/DDBJ whole genome shotgun (WGS) entry which is preliminary data.</text>
</comment>
<dbReference type="Gene3D" id="1.10.150.240">
    <property type="entry name" value="Putative phosphatase, domain 2"/>
    <property type="match status" value="1"/>
</dbReference>
<dbReference type="RefSeq" id="WP_311874575.1">
    <property type="nucleotide sequence ID" value="NZ_JARQBZ010000011.1"/>
</dbReference>
<dbReference type="InterPro" id="IPR051600">
    <property type="entry name" value="Beta-PGM-like"/>
</dbReference>
<dbReference type="SFLD" id="SFLDS00003">
    <property type="entry name" value="Haloacid_Dehalogenase"/>
    <property type="match status" value="1"/>
</dbReference>
<comment type="similarity">
    <text evidence="2">Belongs to the HAD-like hydrolase superfamily. CbbY/CbbZ/Gph/YieH family.</text>
</comment>
<dbReference type="EMBL" id="JARQBZ010000011">
    <property type="protein sequence ID" value="MDT2833815.1"/>
    <property type="molecule type" value="Genomic_DNA"/>
</dbReference>
<dbReference type="NCBIfam" id="TIGR01549">
    <property type="entry name" value="HAD-SF-IA-v1"/>
    <property type="match status" value="1"/>
</dbReference>
<dbReference type="PANTHER" id="PTHR46193:SF18">
    <property type="entry name" value="HEXITOL PHOSPHATASE B"/>
    <property type="match status" value="1"/>
</dbReference>
<dbReference type="SFLD" id="SFLDG01129">
    <property type="entry name" value="C1.5:_HAD__Beta-PGM__Phosphata"/>
    <property type="match status" value="1"/>
</dbReference>
<name>A0AAW8U9Y8_9ENTE</name>
<evidence type="ECO:0000313" key="6">
    <source>
        <dbReference type="EMBL" id="MDT2833815.1"/>
    </source>
</evidence>
<dbReference type="Gene3D" id="3.40.50.1000">
    <property type="entry name" value="HAD superfamily/HAD-like"/>
    <property type="match status" value="1"/>
</dbReference>
<keyword evidence="4" id="KW-0460">Magnesium</keyword>
<dbReference type="InterPro" id="IPR023198">
    <property type="entry name" value="PGP-like_dom2"/>
</dbReference>
<gene>
    <name evidence="6" type="ORF">P7H70_07085</name>
</gene>
<dbReference type="InterPro" id="IPR006439">
    <property type="entry name" value="HAD-SF_hydro_IA"/>
</dbReference>
<dbReference type="AlphaFoldDB" id="A0AAW8U9Y8"/>
<keyword evidence="3" id="KW-0479">Metal-binding</keyword>
<dbReference type="Proteomes" id="UP001268577">
    <property type="component" value="Unassembled WGS sequence"/>
</dbReference>
<organism evidence="6 7">
    <name type="scientific">Vagococcus carniphilus</name>
    <dbReference type="NCBI Taxonomy" id="218144"/>
    <lineage>
        <taxon>Bacteria</taxon>
        <taxon>Bacillati</taxon>
        <taxon>Bacillota</taxon>
        <taxon>Bacilli</taxon>
        <taxon>Lactobacillales</taxon>
        <taxon>Enterococcaceae</taxon>
        <taxon>Vagococcus</taxon>
    </lineage>
</organism>
<evidence type="ECO:0000256" key="5">
    <source>
        <dbReference type="ARBA" id="ARBA00023277"/>
    </source>
</evidence>
<comment type="cofactor">
    <cofactor evidence="1">
        <name>Mg(2+)</name>
        <dbReference type="ChEBI" id="CHEBI:18420"/>
    </cofactor>
</comment>
<evidence type="ECO:0000256" key="4">
    <source>
        <dbReference type="ARBA" id="ARBA00022842"/>
    </source>
</evidence>
<dbReference type="InterPro" id="IPR036412">
    <property type="entry name" value="HAD-like_sf"/>
</dbReference>
<sequence>MKKAVIFDMDGVIIQSENLYQKRRELFFEMHHLEVDDAFHEQIIGSNPKEMFRILFPEDLKKQHDFLSKFNLFKESFSINYEDILSDHISIVLTWLKDNNYKIGLASSGEYPSLIHILETTGLEPYFDVVVSGDDMDESKPSPDVYLEALNQLDLQASECLAIEDSVYGIQAATSAGIECLALKPKHQKINQQLATKIILSLKEIPLWLS</sequence>
<dbReference type="SFLD" id="SFLDG01135">
    <property type="entry name" value="C1.5.6:_HAD__Beta-PGM__Phospha"/>
    <property type="match status" value="1"/>
</dbReference>
<dbReference type="GO" id="GO:0046872">
    <property type="term" value="F:metal ion binding"/>
    <property type="evidence" value="ECO:0007669"/>
    <property type="project" value="UniProtKB-KW"/>
</dbReference>
<evidence type="ECO:0000256" key="2">
    <source>
        <dbReference type="ARBA" id="ARBA00006171"/>
    </source>
</evidence>
<protein>
    <submittedName>
        <fullName evidence="6">HAD family phosphatase</fullName>
    </submittedName>
</protein>
<dbReference type="GO" id="GO:0003824">
    <property type="term" value="F:catalytic activity"/>
    <property type="evidence" value="ECO:0007669"/>
    <property type="project" value="UniProtKB-ARBA"/>
</dbReference>
<dbReference type="Pfam" id="PF13419">
    <property type="entry name" value="HAD_2"/>
    <property type="match status" value="1"/>
</dbReference>
<keyword evidence="5" id="KW-0119">Carbohydrate metabolism</keyword>
<evidence type="ECO:0000256" key="1">
    <source>
        <dbReference type="ARBA" id="ARBA00001946"/>
    </source>
</evidence>
<dbReference type="SUPFAM" id="SSF56784">
    <property type="entry name" value="HAD-like"/>
    <property type="match status" value="1"/>
</dbReference>